<feature type="region of interest" description="Disordered" evidence="8">
    <location>
        <begin position="643"/>
        <end position="688"/>
    </location>
</feature>
<dbReference type="SUPFAM" id="SSF47459">
    <property type="entry name" value="HLH, helix-loop-helix DNA-binding domain"/>
    <property type="match status" value="1"/>
</dbReference>
<dbReference type="CDD" id="cd00130">
    <property type="entry name" value="PAS"/>
    <property type="match status" value="1"/>
</dbReference>
<dbReference type="Gene3D" id="3.30.450.20">
    <property type="entry name" value="PAS domain"/>
    <property type="match status" value="2"/>
</dbReference>
<name>S4RC77_PETMA</name>
<comment type="subcellular location">
    <subcellularLocation>
        <location evidence="1">Nucleus</location>
    </subcellularLocation>
</comment>
<keyword evidence="7" id="KW-0539">Nucleus</keyword>
<evidence type="ECO:0000256" key="8">
    <source>
        <dbReference type="SAM" id="MobiDB-lite"/>
    </source>
</evidence>
<dbReference type="InterPro" id="IPR014935">
    <property type="entry name" value="SRC/p160_LXXLL"/>
</dbReference>
<dbReference type="InterPro" id="IPR056193">
    <property type="entry name" value="bHLH_NCOA1-3"/>
</dbReference>
<feature type="domain" description="BHLH" evidence="10">
    <location>
        <begin position="1"/>
        <end position="49"/>
    </location>
</feature>
<feature type="compositionally biased region" description="Polar residues" evidence="8">
    <location>
        <begin position="882"/>
        <end position="897"/>
    </location>
</feature>
<dbReference type="InterPro" id="IPR017426">
    <property type="entry name" value="Nuclear_rcpt_coactivator"/>
</dbReference>
<dbReference type="Pfam" id="PF23172">
    <property type="entry name" value="bHLH_NCOA"/>
    <property type="match status" value="1"/>
</dbReference>
<dbReference type="Pfam" id="PF08815">
    <property type="entry name" value="Nuc_rec_co-act"/>
    <property type="match status" value="1"/>
</dbReference>
<dbReference type="InterPro" id="IPR014920">
    <property type="entry name" value="Nuc_rcpt_coact_Ncoa-typ"/>
</dbReference>
<dbReference type="SUPFAM" id="SSF55785">
    <property type="entry name" value="PYP-like sensor domain (PAS domain)"/>
    <property type="match status" value="2"/>
</dbReference>
<dbReference type="Pfam" id="PF00989">
    <property type="entry name" value="PAS"/>
    <property type="match status" value="1"/>
</dbReference>
<dbReference type="InterPro" id="IPR013767">
    <property type="entry name" value="PAS_fold"/>
</dbReference>
<reference evidence="11" key="2">
    <citation type="submission" date="2025-09" db="UniProtKB">
        <authorList>
            <consortium name="Ensembl"/>
        </authorList>
    </citation>
    <scope>IDENTIFICATION</scope>
</reference>
<feature type="compositionally biased region" description="Polar residues" evidence="8">
    <location>
        <begin position="531"/>
        <end position="552"/>
    </location>
</feature>
<dbReference type="InterPro" id="IPR011598">
    <property type="entry name" value="bHLH_dom"/>
</dbReference>
<dbReference type="GeneTree" id="ENSGT00950000183021"/>
<dbReference type="Pfam" id="PF14598">
    <property type="entry name" value="PAS_11"/>
    <property type="match status" value="1"/>
</dbReference>
<dbReference type="SMART" id="SM00353">
    <property type="entry name" value="HLH"/>
    <property type="match status" value="1"/>
</dbReference>
<organism evidence="11">
    <name type="scientific">Petromyzon marinus</name>
    <name type="common">Sea lamprey</name>
    <dbReference type="NCBI Taxonomy" id="7757"/>
    <lineage>
        <taxon>Eukaryota</taxon>
        <taxon>Metazoa</taxon>
        <taxon>Chordata</taxon>
        <taxon>Craniata</taxon>
        <taxon>Vertebrata</taxon>
        <taxon>Cyclostomata</taxon>
        <taxon>Hyperoartia</taxon>
        <taxon>Petromyzontiformes</taxon>
        <taxon>Petromyzontidae</taxon>
        <taxon>Petromyzon</taxon>
    </lineage>
</organism>
<dbReference type="GO" id="GO:0016922">
    <property type="term" value="F:nuclear receptor binding"/>
    <property type="evidence" value="ECO:0007669"/>
    <property type="project" value="InterPro"/>
</dbReference>
<accession>S4RC77</accession>
<dbReference type="InterPro" id="IPR037077">
    <property type="entry name" value="Nuc_rcpt_coact_Ncoa_int_sf"/>
</dbReference>
<dbReference type="SMART" id="SM00091">
    <property type="entry name" value="PAS"/>
    <property type="match status" value="1"/>
</dbReference>
<proteinExistence type="inferred from homology"/>
<dbReference type="FunFam" id="4.10.280.10:FF:000008">
    <property type="entry name" value="Nuclear receptor coactivator"/>
    <property type="match status" value="1"/>
</dbReference>
<dbReference type="PANTHER" id="PTHR10684:SF4">
    <property type="entry name" value="TAIMAN, ISOFORM G"/>
    <property type="match status" value="1"/>
</dbReference>
<dbReference type="PANTHER" id="PTHR10684">
    <property type="entry name" value="NUCLEAR RECEPTOR COACTIVATOR"/>
    <property type="match status" value="1"/>
</dbReference>
<evidence type="ECO:0000256" key="7">
    <source>
        <dbReference type="ARBA" id="ARBA00023242"/>
    </source>
</evidence>
<feature type="compositionally biased region" description="Low complexity" evidence="8">
    <location>
        <begin position="518"/>
        <end position="530"/>
    </location>
</feature>
<dbReference type="GO" id="GO:0005634">
    <property type="term" value="C:nucleus"/>
    <property type="evidence" value="ECO:0007669"/>
    <property type="project" value="UniProtKB-SubCell"/>
</dbReference>
<feature type="region of interest" description="Disordered" evidence="8">
    <location>
        <begin position="705"/>
        <end position="725"/>
    </location>
</feature>
<dbReference type="Gene3D" id="6.10.140.410">
    <property type="match status" value="1"/>
</dbReference>
<dbReference type="InterPro" id="IPR009110">
    <property type="entry name" value="Nuc_rcpt_coact"/>
</dbReference>
<dbReference type="GO" id="GO:0045944">
    <property type="term" value="P:positive regulation of transcription by RNA polymerase II"/>
    <property type="evidence" value="ECO:0007669"/>
    <property type="project" value="TreeGrafter"/>
</dbReference>
<dbReference type="SUPFAM" id="SSF69125">
    <property type="entry name" value="Nuclear receptor coactivator interlocking domain"/>
    <property type="match status" value="1"/>
</dbReference>
<dbReference type="FunFam" id="3.30.450.20:FF:000007">
    <property type="entry name" value="Nuclear receptor coactivator"/>
    <property type="match status" value="1"/>
</dbReference>
<reference evidence="11" key="1">
    <citation type="submission" date="2025-08" db="UniProtKB">
        <authorList>
            <consortium name="Ensembl"/>
        </authorList>
    </citation>
    <scope>IDENTIFICATION</scope>
</reference>
<feature type="region of interest" description="Disordered" evidence="8">
    <location>
        <begin position="444"/>
        <end position="478"/>
    </location>
</feature>
<keyword evidence="4" id="KW-0805">Transcription regulation</keyword>
<dbReference type="Gene3D" id="4.10.280.10">
    <property type="entry name" value="Helix-loop-helix DNA-binding domain"/>
    <property type="match status" value="1"/>
</dbReference>
<keyword evidence="5" id="KW-0010">Activator</keyword>
<evidence type="ECO:0000256" key="2">
    <source>
        <dbReference type="ARBA" id="ARBA00009933"/>
    </source>
</evidence>
<feature type="region of interest" description="Disordered" evidence="8">
    <location>
        <begin position="497"/>
        <end position="577"/>
    </location>
</feature>
<sequence>EKLRREQENKYIEELAELISANISDIDNLNVKPDKCAILKETVNQIRQIKRQELEKVMPSSEEVQQSDVSSTGKGVIDKHKLGPLLLEALDGFFFVVNREGNIVFVSENVSQYLHYNQEELMNTRVYNILHLGDHSEFIRNLLPKSLVNGVPWPNDVTRRNSHTFNCRMLVRPPDDSDDEAPNCQEARQKYETMQCFAVYQPKSILEEGEDLQSCLICVARPILTKDRVLSKPTHETFTTRQDLRGNIVFIDKNAAQAYMKPGWEEVVRRCLHTFCQTRDNEMSLARRHNQEVLKSGFAHSPFYKLMLADGTIISAQTKSQILRNPATNQPHFVVSMHTVIREQADMTGHSSANSMAGPTMMSPATHRDMAQQGGSGQQCPPFLGNVNPMGDQFQFSRVPPMDPARFGSAGMQANSVTCNLASPGMGGAVGFLMSPHHCGSPVMVGSPRMPTGGHFSPGSTAQQHPSSMSPATSHGFSASSSLNALQALSEGACVPSVLSPLSSPPPTPASGHGHRLPSSSGQNSPGQQQRLSTPQTSPALRLQINQQSSPDMSVEGKGETQAGDPDEPSRASDSKKHTQLLQLLTNGGSGGELVSTTSAAGDASKEALFGITSPTTAASAGLLYISGSTNVKKERHKILHKLLQDSSPPTEEPGLTSPATATAAAASTPSGSIPGGGGGGDGDGKKKEHDHVLLRYLLDKDEKEMAEAGGAASPSQPAPKSPQICHGAEDPLCSNSYEQLKCVTNLWQQFGSEREQLESILQTLEDAGLQVPFSRTEWESGDASKAPGLTDAFPMSANSPGSSRPYLLDLPCNSLCCGFDIKVFFFFDLIAGLIGSPGLANVRLPFSRDSSMELNLPPHGGFHFHPAGALDNRMMRAEDAWSQQSPPVAGSSSPALSQPGPAYSPLSAGIVRNPTPPLVMRPSSQPTPRTILQQQQQQQQSIMNIGPVDMDMSMGSPQFPGASIGGGPHSPWMDSMMGSTPLANHNSQAFGSLDELLCTPVRPESQNDEKALLEQLDSLLNSTDEQELAELDKALGIDKLVQSGTLAFSQSLFVSQEHVLPVGMMMEQKVMYGQPYPGGQMQGPGPSPGLYGQVPGQPCGPYGPMGSQRGLYPAQQPLRMGAVPTRQGMVAMAAPPQPNQLRLQLQQRLQGQQQIINQNRQAMMSQYGVAAAMNPAMRNAMPPQSGQGTLNAQMVAQRRRELLNQQLRQKQLMQRAMMLRQQGFGVPPGSIAGPAGSMAGMHVGNPQPVPPPSTSPFPPLSRVGQQAEPGFGVLGNPHSPLLSPAMSPLVAPSQGGSRYSPNPDMNAWPQTMAHSISPNVAANMRVAQTMVSSMGQNMGPGMSHGMGPGVGHSMGAGNMVPSSASGMQNNCNREHC</sequence>
<dbReference type="PROSITE" id="PS50888">
    <property type="entry name" value="BHLH"/>
    <property type="match status" value="1"/>
</dbReference>
<dbReference type="STRING" id="7757.ENSPMAP00000002809"/>
<dbReference type="GO" id="GO:0003713">
    <property type="term" value="F:transcription coactivator activity"/>
    <property type="evidence" value="ECO:0007669"/>
    <property type="project" value="InterPro"/>
</dbReference>
<evidence type="ECO:0000313" key="11">
    <source>
        <dbReference type="Ensembl" id="ENSPMAP00000002809.1"/>
    </source>
</evidence>
<dbReference type="GO" id="GO:0046983">
    <property type="term" value="F:protein dimerization activity"/>
    <property type="evidence" value="ECO:0007669"/>
    <property type="project" value="InterPro"/>
</dbReference>
<evidence type="ECO:0000256" key="4">
    <source>
        <dbReference type="ARBA" id="ARBA00023015"/>
    </source>
</evidence>
<keyword evidence="3" id="KW-0677">Repeat</keyword>
<dbReference type="GO" id="GO:0032870">
    <property type="term" value="P:cellular response to hormone stimulus"/>
    <property type="evidence" value="ECO:0007669"/>
    <property type="project" value="TreeGrafter"/>
</dbReference>
<evidence type="ECO:0000256" key="6">
    <source>
        <dbReference type="ARBA" id="ARBA00023163"/>
    </source>
</evidence>
<evidence type="ECO:0000256" key="3">
    <source>
        <dbReference type="ARBA" id="ARBA00022737"/>
    </source>
</evidence>
<dbReference type="HOGENOM" id="CLU_001988_0_0_1"/>
<evidence type="ECO:0000259" key="9">
    <source>
        <dbReference type="PROSITE" id="PS50112"/>
    </source>
</evidence>
<protein>
    <submittedName>
        <fullName evidence="11">Nuclear receptor coactivator 1</fullName>
    </submittedName>
</protein>
<comment type="similarity">
    <text evidence="2">Belongs to the SRC/p160 nuclear receptor coactivator family.</text>
</comment>
<feature type="compositionally biased region" description="Polar residues" evidence="8">
    <location>
        <begin position="458"/>
        <end position="477"/>
    </location>
</feature>
<feature type="compositionally biased region" description="Basic and acidic residues" evidence="8">
    <location>
        <begin position="568"/>
        <end position="577"/>
    </location>
</feature>
<evidence type="ECO:0000259" key="10">
    <source>
        <dbReference type="PROSITE" id="PS50888"/>
    </source>
</evidence>
<dbReference type="InterPro" id="IPR000014">
    <property type="entry name" value="PAS"/>
</dbReference>
<evidence type="ECO:0000256" key="5">
    <source>
        <dbReference type="ARBA" id="ARBA00023159"/>
    </source>
</evidence>
<feature type="domain" description="PAS" evidence="9">
    <location>
        <begin position="86"/>
        <end position="150"/>
    </location>
</feature>
<dbReference type="Ensembl" id="ENSPMAT00000002822.1">
    <property type="protein sequence ID" value="ENSPMAP00000002809.1"/>
    <property type="gene ID" value="ENSPMAG00000002534.1"/>
</dbReference>
<dbReference type="InterPro" id="IPR036638">
    <property type="entry name" value="HLH_DNA-bd_sf"/>
</dbReference>
<dbReference type="Pfam" id="PF08832">
    <property type="entry name" value="SRC-1"/>
    <property type="match status" value="1"/>
</dbReference>
<dbReference type="PROSITE" id="PS50112">
    <property type="entry name" value="PAS"/>
    <property type="match status" value="1"/>
</dbReference>
<dbReference type="Pfam" id="PF16665">
    <property type="entry name" value="NCOA_u2"/>
    <property type="match status" value="1"/>
</dbReference>
<feature type="compositionally biased region" description="Low complexity" evidence="8">
    <location>
        <begin position="654"/>
        <end position="673"/>
    </location>
</feature>
<evidence type="ECO:0000256" key="1">
    <source>
        <dbReference type="ARBA" id="ARBA00004123"/>
    </source>
</evidence>
<feature type="region of interest" description="Disordered" evidence="8">
    <location>
        <begin position="880"/>
        <end position="906"/>
    </location>
</feature>
<keyword evidence="6" id="KW-0804">Transcription</keyword>
<dbReference type="InterPro" id="IPR035965">
    <property type="entry name" value="PAS-like_dom_sf"/>
</dbReference>